<comment type="caution">
    <text evidence="1">The sequence shown here is derived from an EMBL/GenBank/DDBJ whole genome shotgun (WGS) entry which is preliminary data.</text>
</comment>
<protein>
    <recommendedName>
        <fullName evidence="3">Secreted protein</fullName>
    </recommendedName>
</protein>
<keyword evidence="2" id="KW-1185">Reference proteome</keyword>
<reference evidence="1 2" key="1">
    <citation type="submission" date="2021-06" db="EMBL/GenBank/DDBJ databases">
        <authorList>
            <person name="Palmer J.M."/>
        </authorList>
    </citation>
    <scope>NUCLEOTIDE SEQUENCE [LARGE SCALE GENOMIC DNA]</scope>
    <source>
        <strain evidence="2">if_2019</strain>
        <tissue evidence="1">Muscle</tissue>
    </source>
</reference>
<evidence type="ECO:0008006" key="3">
    <source>
        <dbReference type="Google" id="ProtNLM"/>
    </source>
</evidence>
<dbReference type="EMBL" id="JAHRIQ010046823">
    <property type="protein sequence ID" value="MEQ2235947.1"/>
    <property type="molecule type" value="Genomic_DNA"/>
</dbReference>
<sequence length="107" mass="12214">MLWCLIFPTYSRPTWQHASPSQVRVPQVKQPPPAHIQLEHTHRGYYLLPRSEFRSGDEVEEKEAAARSFTVRSAAAKTEKAHDCGQGNTEAHICQDYTTRPAHNLFV</sequence>
<evidence type="ECO:0000313" key="1">
    <source>
        <dbReference type="EMBL" id="MEQ2235947.1"/>
    </source>
</evidence>
<evidence type="ECO:0000313" key="2">
    <source>
        <dbReference type="Proteomes" id="UP001482620"/>
    </source>
</evidence>
<gene>
    <name evidence="1" type="ORF">ILYODFUR_007475</name>
</gene>
<organism evidence="1 2">
    <name type="scientific">Ilyodon furcidens</name>
    <name type="common">goldbreast splitfin</name>
    <dbReference type="NCBI Taxonomy" id="33524"/>
    <lineage>
        <taxon>Eukaryota</taxon>
        <taxon>Metazoa</taxon>
        <taxon>Chordata</taxon>
        <taxon>Craniata</taxon>
        <taxon>Vertebrata</taxon>
        <taxon>Euteleostomi</taxon>
        <taxon>Actinopterygii</taxon>
        <taxon>Neopterygii</taxon>
        <taxon>Teleostei</taxon>
        <taxon>Neoteleostei</taxon>
        <taxon>Acanthomorphata</taxon>
        <taxon>Ovalentaria</taxon>
        <taxon>Atherinomorphae</taxon>
        <taxon>Cyprinodontiformes</taxon>
        <taxon>Goodeidae</taxon>
        <taxon>Ilyodon</taxon>
    </lineage>
</organism>
<dbReference type="Proteomes" id="UP001482620">
    <property type="component" value="Unassembled WGS sequence"/>
</dbReference>
<proteinExistence type="predicted"/>
<name>A0ABV0TUF1_9TELE</name>
<accession>A0ABV0TUF1</accession>